<dbReference type="RefSeq" id="XP_022080396.1">
    <property type="nucleotide sequence ID" value="XM_022224704.1"/>
</dbReference>
<dbReference type="AlphaFoldDB" id="A0A8B7XJP7"/>
<dbReference type="InterPro" id="IPR001299">
    <property type="entry name" value="Ependymin"/>
</dbReference>
<gene>
    <name evidence="3" type="primary">LOC110973698</name>
</gene>
<sequence>MLSSFIVCVLVVSAGAMAVKKPALYAEDVFGISPREGDDERKPCTIPKYFTYDQEEVMTTLEGGGLTVEYINFHGAYDEVLQRYSFETFLDFFNGTLLHLKVIAEYDEGKEYLLQRLGDEIECEVYDLEGKRFPEVYSFPEDAKFLRDSTIGDRDVAVESWYYVSDDGTLLNVKTVTKDECVPVSLFRRKFDPETGEELGVMNGQVHNFRLGICDPEGYFKIPEECKEVGVSKELSKNMQKMRRLSLM</sequence>
<dbReference type="GeneID" id="110973698"/>
<dbReference type="PANTHER" id="PTHR10697">
    <property type="entry name" value="MAMMALIAN EPENDYMIN-RELATED PROTEIN 1"/>
    <property type="match status" value="1"/>
</dbReference>
<evidence type="ECO:0000313" key="3">
    <source>
        <dbReference type="RefSeq" id="XP_022080396.1"/>
    </source>
</evidence>
<keyword evidence="1" id="KW-0732">Signal</keyword>
<dbReference type="PANTHER" id="PTHR10697:SF1">
    <property type="entry name" value="MAMMALIAN EPENDYMIN-RELATED PROTEIN 1"/>
    <property type="match status" value="1"/>
</dbReference>
<dbReference type="Pfam" id="PF00811">
    <property type="entry name" value="Ependymin"/>
    <property type="match status" value="1"/>
</dbReference>
<dbReference type="GO" id="GO:0005576">
    <property type="term" value="C:extracellular region"/>
    <property type="evidence" value="ECO:0007669"/>
    <property type="project" value="InterPro"/>
</dbReference>
<dbReference type="GO" id="GO:0005509">
    <property type="term" value="F:calcium ion binding"/>
    <property type="evidence" value="ECO:0007669"/>
    <property type="project" value="InterPro"/>
</dbReference>
<reference evidence="3" key="1">
    <citation type="submission" date="2025-08" db="UniProtKB">
        <authorList>
            <consortium name="RefSeq"/>
        </authorList>
    </citation>
    <scope>IDENTIFICATION</scope>
</reference>
<protein>
    <submittedName>
        <fullName evidence="3">Uncharacterized protein LOC110973698 isoform X1</fullName>
    </submittedName>
</protein>
<feature type="chain" id="PRO_5034622239" evidence="1">
    <location>
        <begin position="19"/>
        <end position="248"/>
    </location>
</feature>
<evidence type="ECO:0000313" key="2">
    <source>
        <dbReference type="Proteomes" id="UP000694845"/>
    </source>
</evidence>
<feature type="signal peptide" evidence="1">
    <location>
        <begin position="1"/>
        <end position="18"/>
    </location>
</feature>
<dbReference type="GO" id="GO:0007160">
    <property type="term" value="P:cell-matrix adhesion"/>
    <property type="evidence" value="ECO:0007669"/>
    <property type="project" value="InterPro"/>
</dbReference>
<dbReference type="GO" id="GO:0005764">
    <property type="term" value="C:lysosome"/>
    <property type="evidence" value="ECO:0007669"/>
    <property type="project" value="TreeGrafter"/>
</dbReference>
<evidence type="ECO:0000256" key="1">
    <source>
        <dbReference type="SAM" id="SignalP"/>
    </source>
</evidence>
<dbReference type="Proteomes" id="UP000694845">
    <property type="component" value="Unplaced"/>
</dbReference>
<organism evidence="2 3">
    <name type="scientific">Acanthaster planci</name>
    <name type="common">Crown-of-thorns starfish</name>
    <dbReference type="NCBI Taxonomy" id="133434"/>
    <lineage>
        <taxon>Eukaryota</taxon>
        <taxon>Metazoa</taxon>
        <taxon>Echinodermata</taxon>
        <taxon>Eleutherozoa</taxon>
        <taxon>Asterozoa</taxon>
        <taxon>Asteroidea</taxon>
        <taxon>Valvatacea</taxon>
        <taxon>Valvatida</taxon>
        <taxon>Acanthasteridae</taxon>
        <taxon>Acanthaster</taxon>
    </lineage>
</organism>
<dbReference type="OrthoDB" id="10147574at2759"/>
<proteinExistence type="predicted"/>
<keyword evidence="2" id="KW-1185">Reference proteome</keyword>
<accession>A0A8B7XJP7</accession>
<dbReference type="OMA" id="CTIPKYF"/>
<name>A0A8B7XJP7_ACAPL</name>
<dbReference type="KEGG" id="aplc:110973698"/>